<name>A9X4I4_ANTGC</name>
<keyword evidence="4 9" id="KW-0813">Transport</keyword>
<evidence type="ECO:0000256" key="8">
    <source>
        <dbReference type="ARBA" id="ARBA00049551"/>
    </source>
</evidence>
<comment type="catalytic activity">
    <reaction evidence="8 9">
        <text>a ubiquinone + NADH + 5 H(+)(in) = a ubiquinol + NAD(+) + 4 H(+)(out)</text>
        <dbReference type="Rhea" id="RHEA:29091"/>
        <dbReference type="Rhea" id="RHEA-COMP:9565"/>
        <dbReference type="Rhea" id="RHEA-COMP:9566"/>
        <dbReference type="ChEBI" id="CHEBI:15378"/>
        <dbReference type="ChEBI" id="CHEBI:16389"/>
        <dbReference type="ChEBI" id="CHEBI:17976"/>
        <dbReference type="ChEBI" id="CHEBI:57540"/>
        <dbReference type="ChEBI" id="CHEBI:57945"/>
        <dbReference type="EC" id="7.1.1.2"/>
    </reaction>
</comment>
<dbReference type="InterPro" id="IPR038430">
    <property type="entry name" value="NDAH_ubi_oxred_su3_sf"/>
</dbReference>
<dbReference type="Pfam" id="PF00507">
    <property type="entry name" value="Oxidored_q4"/>
    <property type="match status" value="1"/>
</dbReference>
<dbReference type="GO" id="GO:0008137">
    <property type="term" value="F:NADH dehydrogenase (ubiquinone) activity"/>
    <property type="evidence" value="ECO:0007669"/>
    <property type="project" value="UniProtKB-UniRule"/>
</dbReference>
<comment type="similarity">
    <text evidence="2 9">Belongs to the complex I subunit 3 family.</text>
</comment>
<keyword evidence="5 9" id="KW-0812">Transmembrane</keyword>
<evidence type="ECO:0000256" key="1">
    <source>
        <dbReference type="ARBA" id="ARBA00004370"/>
    </source>
</evidence>
<evidence type="ECO:0000256" key="3">
    <source>
        <dbReference type="ARBA" id="ARBA00021007"/>
    </source>
</evidence>
<organism evidence="10">
    <name type="scientific">Antrokoreana gracilipes</name>
    <name type="common">Troglobite millipede</name>
    <dbReference type="NCBI Taxonomy" id="364406"/>
    <lineage>
        <taxon>Eukaryota</taxon>
        <taxon>Metazoa</taxon>
        <taxon>Ecdysozoa</taxon>
        <taxon>Arthropoda</taxon>
        <taxon>Myriapoda</taxon>
        <taxon>Diplopoda</taxon>
        <taxon>Helminthomorpha</taxon>
        <taxon>Julida</taxon>
        <taxon>Nemasomatidae</taxon>
        <taxon>Antrokoreana</taxon>
    </lineage>
</organism>
<proteinExistence type="inferred from homology"/>
<dbReference type="PANTHER" id="PTHR11058:SF9">
    <property type="entry name" value="NADH-UBIQUINONE OXIDOREDUCTASE CHAIN 3"/>
    <property type="match status" value="1"/>
</dbReference>
<dbReference type="Gene3D" id="1.20.58.1610">
    <property type="entry name" value="NADH:ubiquinone/plastoquinone oxidoreductase, chain 3"/>
    <property type="match status" value="1"/>
</dbReference>
<sequence>MVLALILVIGTLCLTLLGVVVAFSYRSWWDRESVSAFECGFDPYQSSRLPFSLQFFLVALIFLIFDVEIVLLLPFPISLDLNHPLTFYAGVVLFLAVLLCGTYYEWGSGALNWIF</sequence>
<geneLocation type="mitochondrion" evidence="10"/>
<dbReference type="RefSeq" id="YP_001648732.1">
    <property type="nucleotide sequence ID" value="NC_010221.1"/>
</dbReference>
<keyword evidence="7 9" id="KW-0472">Membrane</keyword>
<feature type="transmembrane region" description="Helical" evidence="9">
    <location>
        <begin position="85"/>
        <end position="104"/>
    </location>
</feature>
<accession>A9X4I4</accession>
<dbReference type="EC" id="7.1.1.2" evidence="9"/>
<dbReference type="InterPro" id="IPR000440">
    <property type="entry name" value="NADH_UbQ/plastoQ_OxRdtase_su3"/>
</dbReference>
<keyword evidence="6 9" id="KW-1133">Transmembrane helix</keyword>
<comment type="subcellular location">
    <subcellularLocation>
        <location evidence="1">Membrane</location>
    </subcellularLocation>
    <subcellularLocation>
        <location evidence="9">Mitochondrion membrane</location>
        <topology evidence="9">Multi-pass membrane protein</topology>
    </subcellularLocation>
</comment>
<comment type="function">
    <text evidence="9">Core subunit of the mitochondrial membrane respiratory chain NADH dehydrogenase (Complex I) which catalyzes electron transfer from NADH through the respiratory chain, using ubiquinone as an electron acceptor. Essential for the catalytic activity of complex I.</text>
</comment>
<dbReference type="EMBL" id="DQ344025">
    <property type="protein sequence ID" value="ABC55884.1"/>
    <property type="molecule type" value="Genomic_DNA"/>
</dbReference>
<evidence type="ECO:0000313" key="10">
    <source>
        <dbReference type="EMBL" id="ABC55884.1"/>
    </source>
</evidence>
<keyword evidence="9" id="KW-0249">Electron transport</keyword>
<evidence type="ECO:0000256" key="2">
    <source>
        <dbReference type="ARBA" id="ARBA00008472"/>
    </source>
</evidence>
<protein>
    <recommendedName>
        <fullName evidence="3 9">NADH-ubiquinone oxidoreductase chain 3</fullName>
        <ecNumber evidence="9">7.1.1.2</ecNumber>
    </recommendedName>
</protein>
<dbReference type="GO" id="GO:0030964">
    <property type="term" value="C:NADH dehydrogenase complex"/>
    <property type="evidence" value="ECO:0007669"/>
    <property type="project" value="TreeGrafter"/>
</dbReference>
<keyword evidence="9" id="KW-1278">Translocase</keyword>
<evidence type="ECO:0000256" key="6">
    <source>
        <dbReference type="ARBA" id="ARBA00022989"/>
    </source>
</evidence>
<evidence type="ECO:0000256" key="4">
    <source>
        <dbReference type="ARBA" id="ARBA00022448"/>
    </source>
</evidence>
<feature type="transmembrane region" description="Helical" evidence="9">
    <location>
        <begin position="51"/>
        <end position="73"/>
    </location>
</feature>
<keyword evidence="9 10" id="KW-0496">Mitochondrion</keyword>
<dbReference type="GeneID" id="5846698"/>
<dbReference type="PANTHER" id="PTHR11058">
    <property type="entry name" value="NADH-UBIQUINONE OXIDOREDUCTASE CHAIN 3"/>
    <property type="match status" value="1"/>
</dbReference>
<keyword evidence="9" id="KW-0520">NAD</keyword>
<evidence type="ECO:0000256" key="5">
    <source>
        <dbReference type="ARBA" id="ARBA00022692"/>
    </source>
</evidence>
<dbReference type="CTD" id="4537"/>
<dbReference type="GO" id="GO:0031966">
    <property type="term" value="C:mitochondrial membrane"/>
    <property type="evidence" value="ECO:0007669"/>
    <property type="project" value="UniProtKB-SubCell"/>
</dbReference>
<keyword evidence="9" id="KW-0679">Respiratory chain</keyword>
<evidence type="ECO:0000256" key="9">
    <source>
        <dbReference type="RuleBase" id="RU003640"/>
    </source>
</evidence>
<evidence type="ECO:0000256" key="7">
    <source>
        <dbReference type="ARBA" id="ARBA00023136"/>
    </source>
</evidence>
<dbReference type="AlphaFoldDB" id="A9X4I4"/>
<keyword evidence="9" id="KW-0830">Ubiquinone</keyword>
<gene>
    <name evidence="10" type="primary">ND3</name>
</gene>
<reference evidence="10" key="1">
    <citation type="submission" date="2005-12" db="EMBL/GenBank/DDBJ databases">
        <title>Complete mitochondrial genome of a troglobite millipede Antrokoreana gracilipes (Diplopoda, Juliformia): Juliformia monophyly and sister relationship of Spirobolida and Spirostreptida.</title>
        <authorList>
            <person name="Woo H."/>
            <person name="Lee Y."/>
            <person name="Park S."/>
            <person name="Lim J."/>
            <person name="Jang K."/>
            <person name="Choi E."/>
            <person name="Choi Y."/>
            <person name="Hwang U."/>
        </authorList>
    </citation>
    <scope>NUCLEOTIDE SEQUENCE</scope>
</reference>